<dbReference type="RefSeq" id="WP_307477649.1">
    <property type="nucleotide sequence ID" value="NZ_JAUSUB010000022.1"/>
</dbReference>
<dbReference type="InterPro" id="IPR013249">
    <property type="entry name" value="RNA_pol_sigma70_r4_t2"/>
</dbReference>
<accession>A0ABU0AM73</accession>
<sequence length="127" mass="14528">METLVSILPPQQASIYLLIDVFSFNPKKVSILLENTEGGVKAALFRARSKLNHVIEKYKRKNKLITENNSMLINKFLKAFKTDNPLLIRDAYVTLTLNYIKTEKIVLGRQISFEFNDIEGNILVISV</sequence>
<keyword evidence="3" id="KW-1185">Reference proteome</keyword>
<comment type="caution">
    <text evidence="2">The sequence shown here is derived from an EMBL/GenBank/DDBJ whole genome shotgun (WGS) entry which is preliminary data.</text>
</comment>
<dbReference type="EMBL" id="JAUSUB010000022">
    <property type="protein sequence ID" value="MDQ0272351.1"/>
    <property type="molecule type" value="Genomic_DNA"/>
</dbReference>
<organism evidence="2 3">
    <name type="scientific">Cytobacillus purgationiresistens</name>
    <dbReference type="NCBI Taxonomy" id="863449"/>
    <lineage>
        <taxon>Bacteria</taxon>
        <taxon>Bacillati</taxon>
        <taxon>Bacillota</taxon>
        <taxon>Bacilli</taxon>
        <taxon>Bacillales</taxon>
        <taxon>Bacillaceae</taxon>
        <taxon>Cytobacillus</taxon>
    </lineage>
</organism>
<evidence type="ECO:0000313" key="2">
    <source>
        <dbReference type="EMBL" id="MDQ0272351.1"/>
    </source>
</evidence>
<gene>
    <name evidence="2" type="ORF">J2S17_004243</name>
</gene>
<dbReference type="SUPFAM" id="SSF88659">
    <property type="entry name" value="Sigma3 and sigma4 domains of RNA polymerase sigma factors"/>
    <property type="match status" value="1"/>
</dbReference>
<feature type="domain" description="RNA polymerase sigma factor 70 region 4 type 2" evidence="1">
    <location>
        <begin position="3"/>
        <end position="51"/>
    </location>
</feature>
<proteinExistence type="predicted"/>
<evidence type="ECO:0000259" key="1">
    <source>
        <dbReference type="Pfam" id="PF08281"/>
    </source>
</evidence>
<dbReference type="InterPro" id="IPR013324">
    <property type="entry name" value="RNA_pol_sigma_r3/r4-like"/>
</dbReference>
<name>A0ABU0AM73_9BACI</name>
<reference evidence="2 3" key="1">
    <citation type="submission" date="2023-07" db="EMBL/GenBank/DDBJ databases">
        <title>Genomic Encyclopedia of Type Strains, Phase IV (KMG-IV): sequencing the most valuable type-strain genomes for metagenomic binning, comparative biology and taxonomic classification.</title>
        <authorList>
            <person name="Goeker M."/>
        </authorList>
    </citation>
    <scope>NUCLEOTIDE SEQUENCE [LARGE SCALE GENOMIC DNA]</scope>
    <source>
        <strain evidence="2 3">DSM 23494</strain>
    </source>
</reference>
<evidence type="ECO:0000313" key="3">
    <source>
        <dbReference type="Proteomes" id="UP001238088"/>
    </source>
</evidence>
<dbReference type="Proteomes" id="UP001238088">
    <property type="component" value="Unassembled WGS sequence"/>
</dbReference>
<dbReference type="Pfam" id="PF08281">
    <property type="entry name" value="Sigma70_r4_2"/>
    <property type="match status" value="1"/>
</dbReference>
<protein>
    <recommendedName>
        <fullName evidence="1">RNA polymerase sigma factor 70 region 4 type 2 domain-containing protein</fullName>
    </recommendedName>
</protein>